<sequence length="507" mass="56364">MIKKVYLEVESQEKWKLPQIVQSDSEIRCCHCGQTHPKLELVETYRYCSNCRKILRPSSALEVESPLNQLYILAASYGHPIDAAGAIDVTSEIRSCLQITTRVLSSSIHLEFYTDRIPKLWILNGKYGHRNSNSESMKFDVTERMTGLVDQQGGCYLCIPTDLDLEVLLGDPCPGISKALVVNYEICGRSGQARQYEVDGHLKEDISIQHLPLIAPAILIERALYGWPPKELQLKIVDLQAQLALGQDVKEQLEQFNAFAASKTTFNDIAPRLQRRIDHHPIAGSKLELSETTNLNQLCGDPCPGLPKLLLIEYKLLGFGSSSNDNEVLNGGHIRNFAMRKAGKYKLQVTLEGFLASPITIQPLEISPALQIVRAFFGHPTNALKTFDITEAIGTMAAKSSLDKTLVVPRTLDLVAKFGDPCRGIRKALTINYKVLGMAGELVIPSCESNHLSATLVLGYPRDKKDGGVHGKVSWTERVAMSPLKTKQTARERMQSSTSLRIWSNDR</sequence>
<evidence type="ECO:0000313" key="3">
    <source>
        <dbReference type="Proteomes" id="UP000243217"/>
    </source>
</evidence>
<proteinExistence type="predicted"/>
<evidence type="ECO:0000313" key="2">
    <source>
        <dbReference type="EMBL" id="OQR96194.1"/>
    </source>
</evidence>
<dbReference type="OrthoDB" id="67053at2759"/>
<name>A0A1V9ZDW2_9STRA</name>
<evidence type="ECO:0000256" key="1">
    <source>
        <dbReference type="SAM" id="MobiDB-lite"/>
    </source>
</evidence>
<feature type="region of interest" description="Disordered" evidence="1">
    <location>
        <begin position="484"/>
        <end position="507"/>
    </location>
</feature>
<accession>A0A1V9ZDW2</accession>
<protein>
    <submittedName>
        <fullName evidence="2">Uncharacterized protein</fullName>
    </submittedName>
</protein>
<gene>
    <name evidence="2" type="ORF">THRCLA_07346</name>
</gene>
<comment type="caution">
    <text evidence="2">The sequence shown here is derived from an EMBL/GenBank/DDBJ whole genome shotgun (WGS) entry which is preliminary data.</text>
</comment>
<organism evidence="2 3">
    <name type="scientific">Thraustotheca clavata</name>
    <dbReference type="NCBI Taxonomy" id="74557"/>
    <lineage>
        <taxon>Eukaryota</taxon>
        <taxon>Sar</taxon>
        <taxon>Stramenopiles</taxon>
        <taxon>Oomycota</taxon>
        <taxon>Saprolegniomycetes</taxon>
        <taxon>Saprolegniales</taxon>
        <taxon>Achlyaceae</taxon>
        <taxon>Thraustotheca</taxon>
    </lineage>
</organism>
<keyword evidence="3" id="KW-1185">Reference proteome</keyword>
<dbReference type="AlphaFoldDB" id="A0A1V9ZDW2"/>
<dbReference type="Proteomes" id="UP000243217">
    <property type="component" value="Unassembled WGS sequence"/>
</dbReference>
<reference evidence="2 3" key="1">
    <citation type="journal article" date="2014" name="Genome Biol. Evol.">
        <title>The secreted proteins of Achlya hypogyna and Thraustotheca clavata identify the ancestral oomycete secretome and reveal gene acquisitions by horizontal gene transfer.</title>
        <authorList>
            <person name="Misner I."/>
            <person name="Blouin N."/>
            <person name="Leonard G."/>
            <person name="Richards T.A."/>
            <person name="Lane C.E."/>
        </authorList>
    </citation>
    <scope>NUCLEOTIDE SEQUENCE [LARGE SCALE GENOMIC DNA]</scope>
    <source>
        <strain evidence="2 3">ATCC 34112</strain>
    </source>
</reference>
<feature type="compositionally biased region" description="Polar residues" evidence="1">
    <location>
        <begin position="495"/>
        <end position="507"/>
    </location>
</feature>
<dbReference type="EMBL" id="JNBS01001982">
    <property type="protein sequence ID" value="OQR96194.1"/>
    <property type="molecule type" value="Genomic_DNA"/>
</dbReference>